<dbReference type="GO" id="GO:0061844">
    <property type="term" value="P:antimicrobial humoral immune response mediated by antimicrobial peptide"/>
    <property type="evidence" value="ECO:0007669"/>
    <property type="project" value="TreeGrafter"/>
</dbReference>
<dbReference type="InParanoid" id="D2HBD8"/>
<feature type="transmembrane region" description="Helical" evidence="1">
    <location>
        <begin position="9"/>
        <end position="28"/>
    </location>
</feature>
<dbReference type="GO" id="GO:0032722">
    <property type="term" value="P:positive regulation of chemokine production"/>
    <property type="evidence" value="ECO:0007669"/>
    <property type="project" value="TreeGrafter"/>
</dbReference>
<dbReference type="PANTHER" id="PTHR38003">
    <property type="entry name" value="THYMIC STROMAL LYMPHOPOIETIN"/>
    <property type="match status" value="1"/>
</dbReference>
<evidence type="ECO:0000256" key="1">
    <source>
        <dbReference type="SAM" id="Phobius"/>
    </source>
</evidence>
<dbReference type="Pfam" id="PF15216">
    <property type="entry name" value="TSLP"/>
    <property type="match status" value="1"/>
</dbReference>
<keyword evidence="1" id="KW-0812">Transmembrane</keyword>
<dbReference type="PANTHER" id="PTHR38003:SF1">
    <property type="entry name" value="THYMIC STROMAL LYMPHOPOIETIN"/>
    <property type="match status" value="1"/>
</dbReference>
<dbReference type="Gene3D" id="1.20.1250.90">
    <property type="entry name" value="Thymic stromal lymphopoietin"/>
    <property type="match status" value="1"/>
</dbReference>
<keyword evidence="1" id="KW-0472">Membrane</keyword>
<dbReference type="AlphaFoldDB" id="D2HBD8"/>
<dbReference type="GO" id="GO:0005139">
    <property type="term" value="F:interleukin-7 receptor binding"/>
    <property type="evidence" value="ECO:0007669"/>
    <property type="project" value="TreeGrafter"/>
</dbReference>
<gene>
    <name evidence="2" type="ORF">PANDA_007830</name>
</gene>
<dbReference type="GO" id="GO:0032733">
    <property type="term" value="P:positive regulation of interleukin-10 production"/>
    <property type="evidence" value="ECO:0007669"/>
    <property type="project" value="TreeGrafter"/>
</dbReference>
<feature type="non-terminal residue" evidence="2">
    <location>
        <position position="1"/>
    </location>
</feature>
<proteinExistence type="predicted"/>
<dbReference type="GO" id="GO:0032754">
    <property type="term" value="P:positive regulation of interleukin-5 production"/>
    <property type="evidence" value="ECO:0007669"/>
    <property type="project" value="TreeGrafter"/>
</dbReference>
<evidence type="ECO:0008006" key="3">
    <source>
        <dbReference type="Google" id="ProtNLM"/>
    </source>
</evidence>
<dbReference type="InterPro" id="IPR029189">
    <property type="entry name" value="TSLP"/>
</dbReference>
<accession>D2HBD8</accession>
<organism evidence="2">
    <name type="scientific">Ailuropoda melanoleuca</name>
    <name type="common">Giant panda</name>
    <dbReference type="NCBI Taxonomy" id="9646"/>
    <lineage>
        <taxon>Eukaryota</taxon>
        <taxon>Metazoa</taxon>
        <taxon>Chordata</taxon>
        <taxon>Craniata</taxon>
        <taxon>Vertebrata</taxon>
        <taxon>Euteleostomi</taxon>
        <taxon>Mammalia</taxon>
        <taxon>Eutheria</taxon>
        <taxon>Laurasiatheria</taxon>
        <taxon>Carnivora</taxon>
        <taxon>Caniformia</taxon>
        <taxon>Ursidae</taxon>
        <taxon>Ailuropoda</taxon>
    </lineage>
</organism>
<dbReference type="GO" id="GO:0032736">
    <property type="term" value="P:positive regulation of interleukin-13 production"/>
    <property type="evidence" value="ECO:0007669"/>
    <property type="project" value="TreeGrafter"/>
</dbReference>
<dbReference type="GO" id="GO:0050729">
    <property type="term" value="P:positive regulation of inflammatory response"/>
    <property type="evidence" value="ECO:0007669"/>
    <property type="project" value="TreeGrafter"/>
</dbReference>
<evidence type="ECO:0000313" key="2">
    <source>
        <dbReference type="EMBL" id="EFB27492.1"/>
    </source>
</evidence>
<name>D2HBD8_AILME</name>
<sequence length="115" mass="13286">GKDKKEEVFFRKIFILQLVGLVLTYNFTGCDFEKIRKKYQEVIYQALEKYMNGTKSTEFNNPIYCEDPPDCLAKIERITFHPTHDCTSLAEEIFAIGTRATLTLQCPSYSGMQVN</sequence>
<dbReference type="GO" id="GO:0005576">
    <property type="term" value="C:extracellular region"/>
    <property type="evidence" value="ECO:0007669"/>
    <property type="project" value="TreeGrafter"/>
</dbReference>
<dbReference type="GO" id="GO:0005125">
    <property type="term" value="F:cytokine activity"/>
    <property type="evidence" value="ECO:0007669"/>
    <property type="project" value="InterPro"/>
</dbReference>
<feature type="non-terminal residue" evidence="2">
    <location>
        <position position="115"/>
    </location>
</feature>
<dbReference type="GO" id="GO:0001961">
    <property type="term" value="P:positive regulation of cytokine-mediated signaling pathway"/>
    <property type="evidence" value="ECO:0007669"/>
    <property type="project" value="TreeGrafter"/>
</dbReference>
<dbReference type="InterPro" id="IPR038329">
    <property type="entry name" value="TSLP_sf"/>
</dbReference>
<dbReference type="EMBL" id="GL192656">
    <property type="protein sequence ID" value="EFB27492.1"/>
    <property type="molecule type" value="Genomic_DNA"/>
</dbReference>
<keyword evidence="1" id="KW-1133">Transmembrane helix</keyword>
<reference evidence="2" key="1">
    <citation type="journal article" date="2010" name="Nature">
        <title>The sequence and de novo assembly of the giant panda genome.</title>
        <authorList>
            <person name="Li R."/>
            <person name="Fan W."/>
            <person name="Tian G."/>
            <person name="Zhu H."/>
            <person name="He L."/>
            <person name="Cai J."/>
            <person name="Huang Q."/>
            <person name="Cai Q."/>
            <person name="Li B."/>
            <person name="Bai Y."/>
            <person name="Zhang Z."/>
            <person name="Zhang Y."/>
            <person name="Wang W."/>
            <person name="Li J."/>
            <person name="Wei F."/>
            <person name="Li H."/>
            <person name="Jian M."/>
            <person name="Li J."/>
            <person name="Zhang Z."/>
            <person name="Nielsen R."/>
            <person name="Li D."/>
            <person name="Gu W."/>
            <person name="Yang Z."/>
            <person name="Xuan Z."/>
            <person name="Ryder O.A."/>
            <person name="Leung F.C."/>
            <person name="Zhou Y."/>
            <person name="Cao J."/>
            <person name="Sun X."/>
            <person name="Fu Y."/>
            <person name="Fang X."/>
            <person name="Guo X."/>
            <person name="Wang B."/>
            <person name="Hou R."/>
            <person name="Shen F."/>
            <person name="Mu B."/>
            <person name="Ni P."/>
            <person name="Lin R."/>
            <person name="Qian W."/>
            <person name="Wang G."/>
            <person name="Yu C."/>
            <person name="Nie W."/>
            <person name="Wang J."/>
            <person name="Wu Z."/>
            <person name="Liang H."/>
            <person name="Min J."/>
            <person name="Wu Q."/>
            <person name="Cheng S."/>
            <person name="Ruan J."/>
            <person name="Wang M."/>
            <person name="Shi Z."/>
            <person name="Wen M."/>
            <person name="Liu B."/>
            <person name="Ren X."/>
            <person name="Zheng H."/>
            <person name="Dong D."/>
            <person name="Cook K."/>
            <person name="Shan G."/>
            <person name="Zhang H."/>
            <person name="Kosiol C."/>
            <person name="Xie X."/>
            <person name="Lu Z."/>
            <person name="Zheng H."/>
            <person name="Li Y."/>
            <person name="Steiner C.C."/>
            <person name="Lam T.T."/>
            <person name="Lin S."/>
            <person name="Zhang Q."/>
            <person name="Li G."/>
            <person name="Tian J."/>
            <person name="Gong T."/>
            <person name="Liu H."/>
            <person name="Zhang D."/>
            <person name="Fang L."/>
            <person name="Ye C."/>
            <person name="Zhang J."/>
            <person name="Hu W."/>
            <person name="Xu A."/>
            <person name="Ren Y."/>
            <person name="Zhang G."/>
            <person name="Bruford M.W."/>
            <person name="Li Q."/>
            <person name="Ma L."/>
            <person name="Guo Y."/>
            <person name="An N."/>
            <person name="Hu Y."/>
            <person name="Zheng Y."/>
            <person name="Shi Y."/>
            <person name="Li Z."/>
            <person name="Liu Q."/>
            <person name="Chen Y."/>
            <person name="Zhao J."/>
            <person name="Qu N."/>
            <person name="Zhao S."/>
            <person name="Tian F."/>
            <person name="Wang X."/>
            <person name="Wang H."/>
            <person name="Xu L."/>
            <person name="Liu X."/>
            <person name="Vinar T."/>
            <person name="Wang Y."/>
            <person name="Lam T.W."/>
            <person name="Yiu S.M."/>
            <person name="Liu S."/>
            <person name="Zhang H."/>
            <person name="Li D."/>
            <person name="Huang Y."/>
            <person name="Wang X."/>
            <person name="Yang G."/>
            <person name="Jiang Z."/>
            <person name="Wang J."/>
            <person name="Qin N."/>
            <person name="Li L."/>
            <person name="Li J."/>
            <person name="Bolund L."/>
            <person name="Kristiansen K."/>
            <person name="Wong G.K."/>
            <person name="Olson M."/>
            <person name="Zhang X."/>
            <person name="Li S."/>
            <person name="Yang H."/>
            <person name="Wang J."/>
            <person name="Wang J."/>
        </authorList>
    </citation>
    <scope>NUCLEOTIDE SEQUENCE [LARGE SCALE GENOMIC DNA]</scope>
</reference>
<protein>
    <recommendedName>
        <fullName evidence="3">Thymic stromal lymphopoietin</fullName>
    </recommendedName>
</protein>
<dbReference type="GO" id="GO:0032755">
    <property type="term" value="P:positive regulation of interleukin-6 production"/>
    <property type="evidence" value="ECO:0007669"/>
    <property type="project" value="TreeGrafter"/>
</dbReference>